<dbReference type="EMBL" id="FMUR01000009">
    <property type="protein sequence ID" value="SCY19068.1"/>
    <property type="molecule type" value="Genomic_DNA"/>
</dbReference>
<dbReference type="RefSeq" id="WP_026656850.1">
    <property type="nucleotide sequence ID" value="NZ_FMUR01000009.1"/>
</dbReference>
<sequence>MKRIEEIDQQEQLLELLKKRKEMLKYLISEKEKALKSAPEGTLRVLKRPNGWQYYRRTDPKDTNGIYIPKKRQRTARELAQKGYDRKVLDLAKEELEVIKHYEDFINTKSIKDLFALMMPGRKELITPVFVTDKEYIEAWRGEIYKPMGFEGDMSVYCSNGGVRLRSKSEIIIANMLEQFKVPYRYEYPITLKGIGTVRPDFMCLNIRTRKEFIWEHFGMMDNIAYANKNIAKINAYEQSGFYQGKNMIMTFETSQYAISSYVIKNMIEQYLL</sequence>
<dbReference type="Proteomes" id="UP000183047">
    <property type="component" value="Unassembled WGS sequence"/>
</dbReference>
<dbReference type="OrthoDB" id="243939at2"/>
<reference evidence="2" key="1">
    <citation type="submission" date="2016-10" db="EMBL/GenBank/DDBJ databases">
        <authorList>
            <person name="Varghese N."/>
            <person name="Submissions S."/>
        </authorList>
    </citation>
    <scope>NUCLEOTIDE SEQUENCE [LARGE SCALE GENOMIC DNA]</scope>
    <source>
        <strain evidence="2">XBD2006</strain>
    </source>
</reference>
<dbReference type="AlphaFoldDB" id="A0A1G5DXY6"/>
<organism evidence="1 2">
    <name type="scientific">Butyrivibrio hungatei</name>
    <dbReference type="NCBI Taxonomy" id="185008"/>
    <lineage>
        <taxon>Bacteria</taxon>
        <taxon>Bacillati</taxon>
        <taxon>Bacillota</taxon>
        <taxon>Clostridia</taxon>
        <taxon>Lachnospirales</taxon>
        <taxon>Lachnospiraceae</taxon>
        <taxon>Butyrivibrio</taxon>
    </lineage>
</organism>
<evidence type="ECO:0000313" key="2">
    <source>
        <dbReference type="Proteomes" id="UP000183047"/>
    </source>
</evidence>
<proteinExistence type="predicted"/>
<gene>
    <name evidence="1" type="ORF">SAMN02910451_01694</name>
</gene>
<protein>
    <submittedName>
        <fullName evidence="1">Uncharacterized protein</fullName>
    </submittedName>
</protein>
<keyword evidence="2" id="KW-1185">Reference proteome</keyword>
<evidence type="ECO:0000313" key="1">
    <source>
        <dbReference type="EMBL" id="SCY19068.1"/>
    </source>
</evidence>
<accession>A0A1G5DXY6</accession>
<name>A0A1G5DXY6_9FIRM</name>